<dbReference type="Proteomes" id="UP000199365">
    <property type="component" value="Unassembled WGS sequence"/>
</dbReference>
<keyword evidence="3" id="KW-1185">Reference proteome</keyword>
<reference evidence="3" key="1">
    <citation type="submission" date="2016-10" db="EMBL/GenBank/DDBJ databases">
        <authorList>
            <person name="Varghese N."/>
            <person name="Submissions S."/>
        </authorList>
    </citation>
    <scope>NUCLEOTIDE SEQUENCE [LARGE SCALE GENOMIC DNA]</scope>
    <source>
        <strain evidence="3">DUS833</strain>
    </source>
</reference>
<protein>
    <recommendedName>
        <fullName evidence="4">Core-binding (CB) domain-containing protein</fullName>
    </recommendedName>
</protein>
<feature type="region of interest" description="Disordered" evidence="1">
    <location>
        <begin position="204"/>
        <end position="238"/>
    </location>
</feature>
<evidence type="ECO:0000313" key="3">
    <source>
        <dbReference type="Proteomes" id="UP000199365"/>
    </source>
</evidence>
<evidence type="ECO:0000313" key="2">
    <source>
        <dbReference type="EMBL" id="SDR61863.1"/>
    </source>
</evidence>
<organism evidence="2 3">
    <name type="scientific">Paraburkholderia tuberum</name>
    <dbReference type="NCBI Taxonomy" id="157910"/>
    <lineage>
        <taxon>Bacteria</taxon>
        <taxon>Pseudomonadati</taxon>
        <taxon>Pseudomonadota</taxon>
        <taxon>Betaproteobacteria</taxon>
        <taxon>Burkholderiales</taxon>
        <taxon>Burkholderiaceae</taxon>
        <taxon>Paraburkholderia</taxon>
    </lineage>
</organism>
<dbReference type="STRING" id="157910.SAMN05445850_8008"/>
<gene>
    <name evidence="2" type="ORF">SAMN05445850_8008</name>
</gene>
<evidence type="ECO:0008006" key="4">
    <source>
        <dbReference type="Google" id="ProtNLM"/>
    </source>
</evidence>
<proteinExistence type="predicted"/>
<evidence type="ECO:0000256" key="1">
    <source>
        <dbReference type="SAM" id="MobiDB-lite"/>
    </source>
</evidence>
<name>A0A1H1KHR5_9BURK</name>
<dbReference type="AlphaFoldDB" id="A0A1H1KHR5"/>
<feature type="compositionally biased region" description="Basic residues" evidence="1">
    <location>
        <begin position="204"/>
        <end position="217"/>
    </location>
</feature>
<dbReference type="EMBL" id="FNKX01000004">
    <property type="protein sequence ID" value="SDR61863.1"/>
    <property type="molecule type" value="Genomic_DNA"/>
</dbReference>
<sequence>MPRTPWSVGHAIHPCGNRFAPALLDPLSRARRCRIEKCCLSRISFDLRASARAIEQFFAAWPAPTEKARALVVASAPVATRTLDAPNDYEGAQTWLALQESPVTRRTYRKEAERLIPWAIVERGRALPSLTTEDAIAYCAFLRHPSPRGRWVGPVRPRTSPDWRRFNGNLSNRSAAHALSPLRPVSLARPAALRARHAWRPWRKRRSMRRMRSRKANGRSYGPSPTDLRIRMRTLPPQ</sequence>
<accession>A0A1H1KHR5</accession>